<comment type="caution">
    <text evidence="1">The sequence shown here is derived from an EMBL/GenBank/DDBJ whole genome shotgun (WGS) entry which is preliminary data.</text>
</comment>
<organism evidence="1 2">
    <name type="scientific">Candidatus Magnetoglobus multicellularis str. Araruama</name>
    <dbReference type="NCBI Taxonomy" id="890399"/>
    <lineage>
        <taxon>Bacteria</taxon>
        <taxon>Pseudomonadati</taxon>
        <taxon>Thermodesulfobacteriota</taxon>
        <taxon>Desulfobacteria</taxon>
        <taxon>Desulfobacterales</taxon>
        <taxon>Desulfobacteraceae</taxon>
        <taxon>Candidatus Magnetoglobus</taxon>
    </lineage>
</organism>
<accession>A0A1V1P892</accession>
<dbReference type="EMBL" id="ATBP01000337">
    <property type="protein sequence ID" value="ETR70993.1"/>
    <property type="molecule type" value="Genomic_DNA"/>
</dbReference>
<proteinExistence type="predicted"/>
<evidence type="ECO:0000313" key="2">
    <source>
        <dbReference type="Proteomes" id="UP000189670"/>
    </source>
</evidence>
<dbReference type="AlphaFoldDB" id="A0A1V1P892"/>
<gene>
    <name evidence="1" type="ORF">OMM_08412</name>
</gene>
<protein>
    <submittedName>
        <fullName evidence="1">Uncharacterized protein</fullName>
    </submittedName>
</protein>
<name>A0A1V1P892_9BACT</name>
<evidence type="ECO:0000313" key="1">
    <source>
        <dbReference type="EMBL" id="ETR70993.1"/>
    </source>
</evidence>
<sequence length="122" mass="14481">MWYPGIFFHSNRNYLNSQGELDKLESNIQVLKSHPEFMISIREFSSNNVHARHALERIQYVEEELYQNHIDNKRIQLVPPEDTLIFQGHLTVAHKLPCVEMLLLDRRARPFSVIVNIKKEKK</sequence>
<dbReference type="Proteomes" id="UP000189670">
    <property type="component" value="Unassembled WGS sequence"/>
</dbReference>
<reference evidence="2" key="1">
    <citation type="submission" date="2012-11" db="EMBL/GenBank/DDBJ databases">
        <authorList>
            <person name="Lucero-Rivera Y.E."/>
            <person name="Tovar-Ramirez D."/>
        </authorList>
    </citation>
    <scope>NUCLEOTIDE SEQUENCE [LARGE SCALE GENOMIC DNA]</scope>
    <source>
        <strain evidence="2">Araruama</strain>
    </source>
</reference>